<dbReference type="Gene3D" id="3.10.290.10">
    <property type="entry name" value="RNA-binding S4 domain"/>
    <property type="match status" value="1"/>
</dbReference>
<evidence type="ECO:0000256" key="10">
    <source>
        <dbReference type="ARBA" id="ARBA00022764"/>
    </source>
</evidence>
<dbReference type="InterPro" id="IPR011782">
    <property type="entry name" value="Pept_S1C_Do"/>
</dbReference>
<evidence type="ECO:0000256" key="14">
    <source>
        <dbReference type="ARBA" id="ARBA00023235"/>
    </source>
</evidence>
<comment type="catalytic activity">
    <reaction evidence="1">
        <text>Acts on substrates that are at least partially unfolded. The cleavage site P1 residue is normally between a pair of hydrophobic residues, such as Val-|-Val.</text>
        <dbReference type="EC" id="3.4.21.107"/>
    </reaction>
</comment>
<dbReference type="SMART" id="SM00363">
    <property type="entry name" value="S4"/>
    <property type="match status" value="1"/>
</dbReference>
<protein>
    <recommendedName>
        <fullName evidence="6">Probable periplasmic serine endoprotease DegP-like</fullName>
        <ecNumber evidence="5">3.4.21.107</ecNumber>
    </recommendedName>
    <alternativeName>
        <fullName evidence="15">Protease Do</fullName>
    </alternativeName>
</protein>
<dbReference type="GO" id="GO:0006508">
    <property type="term" value="P:proteolysis"/>
    <property type="evidence" value="ECO:0007669"/>
    <property type="project" value="UniProtKB-KW"/>
</dbReference>
<name>A0A2B4R3X3_STYPI</name>
<keyword evidence="19" id="KW-0694">RNA-binding</keyword>
<dbReference type="GO" id="GO:0003723">
    <property type="term" value="F:RNA binding"/>
    <property type="evidence" value="ECO:0007669"/>
    <property type="project" value="UniProtKB-KW"/>
</dbReference>
<dbReference type="SUPFAM" id="SSF55174">
    <property type="entry name" value="Alpha-L RNA-binding motif"/>
    <property type="match status" value="1"/>
</dbReference>
<dbReference type="AlphaFoldDB" id="A0A2B4R3X3"/>
<evidence type="ECO:0000256" key="6">
    <source>
        <dbReference type="ARBA" id="ARBA00013958"/>
    </source>
</evidence>
<evidence type="ECO:0000256" key="7">
    <source>
        <dbReference type="ARBA" id="ARBA00022670"/>
    </source>
</evidence>
<dbReference type="PRINTS" id="PR00834">
    <property type="entry name" value="PROTEASES2C"/>
</dbReference>
<dbReference type="CDD" id="cd10839">
    <property type="entry name" value="cpPDZ1_DegP-like"/>
    <property type="match status" value="1"/>
</dbReference>
<dbReference type="GO" id="GO:0004252">
    <property type="term" value="F:serine-type endopeptidase activity"/>
    <property type="evidence" value="ECO:0007669"/>
    <property type="project" value="InterPro"/>
</dbReference>
<dbReference type="Pfam" id="PF00849">
    <property type="entry name" value="PseudoU_synth_2"/>
    <property type="match status" value="1"/>
</dbReference>
<dbReference type="InterPro" id="IPR002942">
    <property type="entry name" value="S4_RNA-bd"/>
</dbReference>
<dbReference type="OrthoDB" id="4217619at2759"/>
<dbReference type="InterPro" id="IPR006145">
    <property type="entry name" value="PsdUridine_synth_RsuA/RluA"/>
</dbReference>
<dbReference type="Pfam" id="PF13180">
    <property type="entry name" value="PDZ_2"/>
    <property type="match status" value="1"/>
</dbReference>
<feature type="binding site" evidence="18">
    <location>
        <begin position="218"/>
        <end position="220"/>
    </location>
    <ligand>
        <name>substrate</name>
    </ligand>
</feature>
<dbReference type="CDD" id="cd02869">
    <property type="entry name" value="PseudoU_synth_RluA_like"/>
    <property type="match status" value="1"/>
</dbReference>
<evidence type="ECO:0000256" key="9">
    <source>
        <dbReference type="ARBA" id="ARBA00022737"/>
    </source>
</evidence>
<keyword evidence="7 22" id="KW-0645">Protease</keyword>
<comment type="similarity">
    <text evidence="4">Belongs to the pseudouridine synthase RluA family.</text>
</comment>
<gene>
    <name evidence="22" type="primary">htrA</name>
    <name evidence="22" type="ORF">AWC38_SpisGene24759</name>
</gene>
<dbReference type="InterPro" id="IPR001478">
    <property type="entry name" value="PDZ"/>
</dbReference>
<dbReference type="STRING" id="50429.A0A2B4R3X3"/>
<keyword evidence="14" id="KW-0413">Isomerase</keyword>
<dbReference type="InterPro" id="IPR006224">
    <property type="entry name" value="PsdUridine_synth_RluA-like_CS"/>
</dbReference>
<dbReference type="PROSITE" id="PS50889">
    <property type="entry name" value="S4"/>
    <property type="match status" value="1"/>
</dbReference>
<evidence type="ECO:0000256" key="11">
    <source>
        <dbReference type="ARBA" id="ARBA00022801"/>
    </source>
</evidence>
<accession>A0A2B4R3X3</accession>
<dbReference type="SMART" id="SM00228">
    <property type="entry name" value="PDZ"/>
    <property type="match status" value="2"/>
</dbReference>
<dbReference type="InterPro" id="IPR009003">
    <property type="entry name" value="Peptidase_S1_PA"/>
</dbReference>
<evidence type="ECO:0000256" key="2">
    <source>
        <dbReference type="ARBA" id="ARBA00004418"/>
    </source>
</evidence>
<keyword evidence="23" id="KW-1185">Reference proteome</keyword>
<evidence type="ECO:0000256" key="13">
    <source>
        <dbReference type="ARBA" id="ARBA00023016"/>
    </source>
</evidence>
<keyword evidence="12" id="KW-0720">Serine protease</keyword>
<dbReference type="Pfam" id="PF01479">
    <property type="entry name" value="S4"/>
    <property type="match status" value="1"/>
</dbReference>
<keyword evidence="10" id="KW-0574">Periplasm</keyword>
<comment type="similarity">
    <text evidence="3">Belongs to the peptidase S1C family.</text>
</comment>
<dbReference type="PANTHER" id="PTHR22939:SF130">
    <property type="entry name" value="PERIPLASMIC SERINE ENDOPROTEASE DEGP-LIKE-RELATED"/>
    <property type="match status" value="1"/>
</dbReference>
<dbReference type="Pfam" id="PF13365">
    <property type="entry name" value="Trypsin_2"/>
    <property type="match status" value="1"/>
</dbReference>
<feature type="active site" description="Charge relay system" evidence="17">
    <location>
        <position position="108"/>
    </location>
</feature>
<dbReference type="InterPro" id="IPR001940">
    <property type="entry name" value="Peptidase_S1C"/>
</dbReference>
<dbReference type="InterPro" id="IPR036034">
    <property type="entry name" value="PDZ_sf"/>
</dbReference>
<evidence type="ECO:0000256" key="18">
    <source>
        <dbReference type="PIRSR" id="PIRSR611782-2"/>
    </source>
</evidence>
<feature type="active site" evidence="16">
    <location>
        <position position="623"/>
    </location>
</feature>
<dbReference type="InterPro" id="IPR036986">
    <property type="entry name" value="S4_RNA-bd_sf"/>
</dbReference>
<evidence type="ECO:0000313" key="22">
    <source>
        <dbReference type="EMBL" id="PFX11489.1"/>
    </source>
</evidence>
<evidence type="ECO:0000256" key="5">
    <source>
        <dbReference type="ARBA" id="ARBA00013035"/>
    </source>
</evidence>
<feature type="active site" description="Charge relay system" evidence="17">
    <location>
        <position position="220"/>
    </location>
</feature>
<dbReference type="Gene3D" id="2.40.10.120">
    <property type="match status" value="1"/>
</dbReference>
<dbReference type="Proteomes" id="UP000225706">
    <property type="component" value="Unassembled WGS sequence"/>
</dbReference>
<sequence>MMINRNKWLQVLSLGLILFFGAGDVKAHDKGFADVVAPLLPGVVNISITREVKAPKGPAIPPGSPFEDLFRQFFEGQGGMMGGRARTVKSLGSGFVVDPSGYIVTNNHVVADAQEVLVTFQPTGDDEETELKAKIIGRDPRTDLALLKVESKKPLTALKWGDSTQTRVGDWVIAIGNPFGLGSTVTSGIISNIGRDVTMGPAQYIEGFLQIDAPVNQGNSGGPAINARGEVIGVINAIATTTGGNIGIGFAIPSEVAKTTIEQLKKFGRTRRGRLGVGVLPVDKEKAKYYGLIRPYGAEVNEVNEGGPADKGGIKEGDIILEFNGQKIKSSRHLPRVVGETPIGRKVPVVVWRDKKRTTLSVQVGDYEEAEKVASGSDLDEADEADEDGGDVIKELGITLHPLNLSARERYRIADDVQGVVIIGMDMEGVAASKGLRRGDVVISVDGGNIASIKDLRSAIDQSKKEGREFMRWRISRQGRNLFVVLPTDPDENQSASLRLDSYLTKICEDLSRSRLKRLIEQGHVSVQGQVILSPKHRLKPGDSIHLNLPSVKPTHLSAQPLDLDIIFEDDDIIVINKPAGLVVHPGAGNPDHTLVNALLAHCGDSFLNIGGQERPGLVHRLDKDTSGLMVAAKTEQAYQGLTKQFSDRTIKRIYQALVWGIVSPFQGKIDQPIARHPRQRQKMAVLRNGRPAVTHYQVLESFPPYLTLVECQLETGRTHQIRVHMTSIQHPLFADSAYGRPPKGLFIDDLKEASQKLRRQALHAKSLSFLHPISGENIDLTLICRKTL</sequence>
<evidence type="ECO:0000256" key="4">
    <source>
        <dbReference type="ARBA" id="ARBA00010876"/>
    </source>
</evidence>
<dbReference type="SUPFAM" id="SSF50494">
    <property type="entry name" value="Trypsin-like serine proteases"/>
    <property type="match status" value="1"/>
</dbReference>
<dbReference type="EMBL" id="LSMT01002398">
    <property type="protein sequence ID" value="PFX11489.1"/>
    <property type="molecule type" value="Genomic_DNA"/>
</dbReference>
<dbReference type="InterPro" id="IPR006225">
    <property type="entry name" value="PsdUridine_synth_RluC/D"/>
</dbReference>
<dbReference type="PROSITE" id="PS01129">
    <property type="entry name" value="PSI_RLU"/>
    <property type="match status" value="1"/>
</dbReference>
<dbReference type="NCBIfam" id="TIGR02037">
    <property type="entry name" value="degP_htrA_DO"/>
    <property type="match status" value="1"/>
</dbReference>
<evidence type="ECO:0000256" key="12">
    <source>
        <dbReference type="ARBA" id="ARBA00022825"/>
    </source>
</evidence>
<dbReference type="SUPFAM" id="SSF50156">
    <property type="entry name" value="PDZ domain-like"/>
    <property type="match status" value="2"/>
</dbReference>
<evidence type="ECO:0000256" key="20">
    <source>
        <dbReference type="SAM" id="SignalP"/>
    </source>
</evidence>
<dbReference type="CDD" id="cd00165">
    <property type="entry name" value="S4"/>
    <property type="match status" value="1"/>
</dbReference>
<proteinExistence type="inferred from homology"/>
<dbReference type="GO" id="GO:0009982">
    <property type="term" value="F:pseudouridine synthase activity"/>
    <property type="evidence" value="ECO:0007669"/>
    <property type="project" value="InterPro"/>
</dbReference>
<keyword evidence="11" id="KW-0378">Hydrolase</keyword>
<feature type="binding site" evidence="18">
    <location>
        <position position="143"/>
    </location>
    <ligand>
        <name>substrate</name>
    </ligand>
</feature>
<feature type="domain" description="PDZ" evidence="21">
    <location>
        <begin position="264"/>
        <end position="355"/>
    </location>
</feature>
<evidence type="ECO:0000256" key="17">
    <source>
        <dbReference type="PIRSR" id="PIRSR611782-1"/>
    </source>
</evidence>
<dbReference type="PANTHER" id="PTHR22939">
    <property type="entry name" value="SERINE PROTEASE FAMILY S1C HTRA-RELATED"/>
    <property type="match status" value="1"/>
</dbReference>
<dbReference type="Gene3D" id="3.30.2350.10">
    <property type="entry name" value="Pseudouridine synthase"/>
    <property type="match status" value="1"/>
</dbReference>
<reference evidence="23" key="1">
    <citation type="journal article" date="2017" name="bioRxiv">
        <title>Comparative analysis of the genomes of Stylophora pistillata and Acropora digitifera provides evidence for extensive differences between species of corals.</title>
        <authorList>
            <person name="Voolstra C.R."/>
            <person name="Li Y."/>
            <person name="Liew Y.J."/>
            <person name="Baumgarten S."/>
            <person name="Zoccola D."/>
            <person name="Flot J.-F."/>
            <person name="Tambutte S."/>
            <person name="Allemand D."/>
            <person name="Aranda M."/>
        </authorList>
    </citation>
    <scope>NUCLEOTIDE SEQUENCE [LARGE SCALE GENOMIC DNA]</scope>
</reference>
<dbReference type="EC" id="3.4.21.107" evidence="5"/>
<keyword evidence="8 20" id="KW-0732">Signal</keyword>
<dbReference type="PROSITE" id="PS50106">
    <property type="entry name" value="PDZ"/>
    <property type="match status" value="1"/>
</dbReference>
<evidence type="ECO:0000313" key="23">
    <source>
        <dbReference type="Proteomes" id="UP000225706"/>
    </source>
</evidence>
<dbReference type="GO" id="GO:0001522">
    <property type="term" value="P:pseudouridine synthesis"/>
    <property type="evidence" value="ECO:0007669"/>
    <property type="project" value="InterPro"/>
</dbReference>
<comment type="caution">
    <text evidence="22">The sequence shown here is derived from an EMBL/GenBank/DDBJ whole genome shotgun (WGS) entry which is preliminary data.</text>
</comment>
<dbReference type="Gene3D" id="2.30.42.10">
    <property type="match status" value="2"/>
</dbReference>
<evidence type="ECO:0000256" key="16">
    <source>
        <dbReference type="PIRSR" id="PIRSR606225-1"/>
    </source>
</evidence>
<feature type="binding site" evidence="18">
    <location>
        <position position="108"/>
    </location>
    <ligand>
        <name>substrate</name>
    </ligand>
</feature>
<dbReference type="InterPro" id="IPR020103">
    <property type="entry name" value="PsdUridine_synth_cat_dom_sf"/>
</dbReference>
<feature type="chain" id="PRO_5013129361" description="Probable periplasmic serine endoprotease DegP-like" evidence="20">
    <location>
        <begin position="28"/>
        <end position="789"/>
    </location>
</feature>
<evidence type="ECO:0000256" key="8">
    <source>
        <dbReference type="ARBA" id="ARBA00022729"/>
    </source>
</evidence>
<comment type="subcellular location">
    <subcellularLocation>
        <location evidence="2">Periplasm</location>
    </subcellularLocation>
</comment>
<evidence type="ECO:0000256" key="3">
    <source>
        <dbReference type="ARBA" id="ARBA00010541"/>
    </source>
</evidence>
<evidence type="ECO:0000259" key="21">
    <source>
        <dbReference type="PROSITE" id="PS50106"/>
    </source>
</evidence>
<organism evidence="22 23">
    <name type="scientific">Stylophora pistillata</name>
    <name type="common">Smooth cauliflower coral</name>
    <dbReference type="NCBI Taxonomy" id="50429"/>
    <lineage>
        <taxon>Eukaryota</taxon>
        <taxon>Metazoa</taxon>
        <taxon>Cnidaria</taxon>
        <taxon>Anthozoa</taxon>
        <taxon>Hexacorallia</taxon>
        <taxon>Scleractinia</taxon>
        <taxon>Astrocoeniina</taxon>
        <taxon>Pocilloporidae</taxon>
        <taxon>Stylophora</taxon>
    </lineage>
</organism>
<feature type="active site" description="Charge relay system" evidence="17">
    <location>
        <position position="143"/>
    </location>
</feature>
<evidence type="ECO:0000256" key="1">
    <source>
        <dbReference type="ARBA" id="ARBA00001772"/>
    </source>
</evidence>
<evidence type="ECO:0000256" key="19">
    <source>
        <dbReference type="PROSITE-ProRule" id="PRU00182"/>
    </source>
</evidence>
<keyword evidence="13" id="KW-0346">Stress response</keyword>
<keyword evidence="9" id="KW-0677">Repeat</keyword>
<dbReference type="NCBIfam" id="TIGR00005">
    <property type="entry name" value="rluA_subfam"/>
    <property type="match status" value="1"/>
</dbReference>
<feature type="signal peptide" evidence="20">
    <location>
        <begin position="1"/>
        <end position="27"/>
    </location>
</feature>
<dbReference type="SUPFAM" id="SSF55120">
    <property type="entry name" value="Pseudouridine synthase"/>
    <property type="match status" value="1"/>
</dbReference>
<evidence type="ECO:0000256" key="15">
    <source>
        <dbReference type="ARBA" id="ARBA00032850"/>
    </source>
</evidence>